<dbReference type="EMBL" id="NEVH01007405">
    <property type="protein sequence ID" value="PNF35771.1"/>
    <property type="molecule type" value="Genomic_DNA"/>
</dbReference>
<dbReference type="AlphaFoldDB" id="A0A2J7R4L0"/>
<feature type="compositionally biased region" description="Low complexity" evidence="3">
    <location>
        <begin position="670"/>
        <end position="682"/>
    </location>
</feature>
<dbReference type="PANTHER" id="PTHR22922">
    <property type="entry name" value="GPI-ANCHORED PROTEIN P137"/>
    <property type="match status" value="1"/>
</dbReference>
<evidence type="ECO:0000256" key="1">
    <source>
        <dbReference type="ARBA" id="ARBA00007950"/>
    </source>
</evidence>
<organism evidence="5 6">
    <name type="scientific">Cryptotermes secundus</name>
    <dbReference type="NCBI Taxonomy" id="105785"/>
    <lineage>
        <taxon>Eukaryota</taxon>
        <taxon>Metazoa</taxon>
        <taxon>Ecdysozoa</taxon>
        <taxon>Arthropoda</taxon>
        <taxon>Hexapoda</taxon>
        <taxon>Insecta</taxon>
        <taxon>Pterygota</taxon>
        <taxon>Neoptera</taxon>
        <taxon>Polyneoptera</taxon>
        <taxon>Dictyoptera</taxon>
        <taxon>Blattodea</taxon>
        <taxon>Blattoidea</taxon>
        <taxon>Termitoidae</taxon>
        <taxon>Kalotermitidae</taxon>
        <taxon>Cryptotermitinae</taxon>
        <taxon>Cryptotermes</taxon>
    </lineage>
</organism>
<evidence type="ECO:0000313" key="6">
    <source>
        <dbReference type="Proteomes" id="UP000235965"/>
    </source>
</evidence>
<evidence type="ECO:0000256" key="3">
    <source>
        <dbReference type="SAM" id="MobiDB-lite"/>
    </source>
</evidence>
<keyword evidence="6" id="KW-1185">Reference proteome</keyword>
<dbReference type="PANTHER" id="PTHR22922:SF19">
    <property type="entry name" value="CAPRIN HOMOLOG"/>
    <property type="match status" value="1"/>
</dbReference>
<evidence type="ECO:0000313" key="5">
    <source>
        <dbReference type="EMBL" id="PNF35771.1"/>
    </source>
</evidence>
<dbReference type="InterPro" id="IPR041637">
    <property type="entry name" value="Caprin-1_dimer"/>
</dbReference>
<feature type="coiled-coil region" evidence="2">
    <location>
        <begin position="88"/>
        <end position="116"/>
    </location>
</feature>
<dbReference type="InParanoid" id="A0A2J7R4L0"/>
<evidence type="ECO:0000259" key="4">
    <source>
        <dbReference type="Pfam" id="PF18293"/>
    </source>
</evidence>
<comment type="caution">
    <text evidence="5">The sequence shown here is derived from an EMBL/GenBank/DDBJ whole genome shotgun (WGS) entry which is preliminary data.</text>
</comment>
<gene>
    <name evidence="5" type="ORF">B7P43_G12233</name>
</gene>
<dbReference type="OrthoDB" id="10062814at2759"/>
<dbReference type="GO" id="GO:0003723">
    <property type="term" value="F:RNA binding"/>
    <property type="evidence" value="ECO:0007669"/>
    <property type="project" value="TreeGrafter"/>
</dbReference>
<comment type="similarity">
    <text evidence="1">Belongs to the caprin family.</text>
</comment>
<reference evidence="5 6" key="1">
    <citation type="submission" date="2017-12" db="EMBL/GenBank/DDBJ databases">
        <title>Hemimetabolous genomes reveal molecular basis of termite eusociality.</title>
        <authorList>
            <person name="Harrison M.C."/>
            <person name="Jongepier E."/>
            <person name="Robertson H.M."/>
            <person name="Arning N."/>
            <person name="Bitard-Feildel T."/>
            <person name="Chao H."/>
            <person name="Childers C.P."/>
            <person name="Dinh H."/>
            <person name="Doddapaneni H."/>
            <person name="Dugan S."/>
            <person name="Gowin J."/>
            <person name="Greiner C."/>
            <person name="Han Y."/>
            <person name="Hu H."/>
            <person name="Hughes D.S.T."/>
            <person name="Huylmans A.-K."/>
            <person name="Kemena C."/>
            <person name="Kremer L.P.M."/>
            <person name="Lee S.L."/>
            <person name="Lopez-Ezquerra A."/>
            <person name="Mallet L."/>
            <person name="Monroy-Kuhn J.M."/>
            <person name="Moser A."/>
            <person name="Murali S.C."/>
            <person name="Muzny D.M."/>
            <person name="Otani S."/>
            <person name="Piulachs M.-D."/>
            <person name="Poelchau M."/>
            <person name="Qu J."/>
            <person name="Schaub F."/>
            <person name="Wada-Katsumata A."/>
            <person name="Worley K.C."/>
            <person name="Xie Q."/>
            <person name="Ylla G."/>
            <person name="Poulsen M."/>
            <person name="Gibbs R.A."/>
            <person name="Schal C."/>
            <person name="Richards S."/>
            <person name="Belles X."/>
            <person name="Korb J."/>
            <person name="Bornberg-Bauer E."/>
        </authorList>
    </citation>
    <scope>NUCLEOTIDE SEQUENCE [LARGE SCALE GENOMIC DNA]</scope>
    <source>
        <tissue evidence="5">Whole body</tissue>
    </source>
</reference>
<feature type="region of interest" description="Disordered" evidence="3">
    <location>
        <begin position="496"/>
        <end position="689"/>
    </location>
</feature>
<accession>A0A2J7R4L0</accession>
<feature type="compositionally biased region" description="Low complexity" evidence="3">
    <location>
        <begin position="496"/>
        <end position="507"/>
    </location>
</feature>
<feature type="compositionally biased region" description="Polar residues" evidence="3">
    <location>
        <begin position="525"/>
        <end position="572"/>
    </location>
</feature>
<feature type="domain" description="Caprin-1 dimerization" evidence="4">
    <location>
        <begin position="99"/>
        <end position="217"/>
    </location>
</feature>
<sequence length="689" mass="74480">MPSAATAKLEKQASTEAVEPIRQAIIVLEHKIRNLEKRKRKIESYREEQKNGKDLNSDQLAAVAKYEEVQQTLEFSRDLCKQYNGIAVDAAKQLKKQARKEALEKAQQEVAKVKEILMVQDVLQNMGQENVREDFLAGRNGAVLLSGEDLKYLDDLFTEVSLKHGREDGVPPFQEQAQHSAEHLLSIVEGKSKEIVGTTYAKLKELFAVIQACGYFDQVAEETCEEQADKLANTETELQNSQETVEEDYVGETQIVAASDTTFPQAVTQLQSVTSVSQPTTGIAISTTMVPQPAASVPVPTPVAAVESSYFSTSAPAFVPAQASALQQSRPLNEVISSVNSSFNFLQESELDSPDLSAVLTGTSQQSQQAQQRGIPTPPPSVPVAVAPIPTQTFTNQNFASVTTANVAQQVVYQPGSELTQSHIPGFATATPNPPPPIPMPPSHHQHRSISPAVPVAAMQQAYNNQPATQQVATYASQAQQQPQPAVVPNPYTVQQQAQEQVDHQQVTEQVTSVTMDDPADEWGQTETIQTDWSEQSVNRPEWSQQTESQGDWNSSLGNQNDSFITQSSTRVYGSGRGRMNRGSGRGSSNGYSGNRGRGNYQNGRGGGAYGYRNNEGGSSSYYHNGYQRDSFGNSNYGGGYKRGARGSGGASRGNMDRGGPRGGSGGRSGSNPRGNRGSSFVRGGGSRQ</sequence>
<name>A0A2J7R4L0_9NEOP</name>
<keyword evidence="2" id="KW-0175">Coiled coil</keyword>
<dbReference type="FunCoup" id="A0A2J7R4L0">
    <property type="interactions" value="880"/>
</dbReference>
<dbReference type="Pfam" id="PF18293">
    <property type="entry name" value="Caprin-1_dimer"/>
    <property type="match status" value="1"/>
</dbReference>
<proteinExistence type="inferred from homology"/>
<dbReference type="Proteomes" id="UP000235965">
    <property type="component" value="Unassembled WGS sequence"/>
</dbReference>
<dbReference type="InterPro" id="IPR028816">
    <property type="entry name" value="Caprin"/>
</dbReference>
<feature type="compositionally biased region" description="Gly residues" evidence="3">
    <location>
        <begin position="636"/>
        <end position="652"/>
    </location>
</feature>
<dbReference type="STRING" id="105785.A0A2J7R4L0"/>
<feature type="compositionally biased region" description="Low complexity" evidence="3">
    <location>
        <begin position="581"/>
        <end position="603"/>
    </location>
</feature>
<evidence type="ECO:0000256" key="2">
    <source>
        <dbReference type="SAM" id="Coils"/>
    </source>
</evidence>
<protein>
    <recommendedName>
        <fullName evidence="4">Caprin-1 dimerization domain-containing protein</fullName>
    </recommendedName>
</protein>
<dbReference type="GO" id="GO:0005737">
    <property type="term" value="C:cytoplasm"/>
    <property type="evidence" value="ECO:0007669"/>
    <property type="project" value="TreeGrafter"/>
</dbReference>